<comment type="catalytic activity">
    <reaction evidence="1">
        <text>a quinone + NADH + 5 H(+)(in) = a quinol + NAD(+) + 4 H(+)(out)</text>
        <dbReference type="Rhea" id="RHEA:57888"/>
        <dbReference type="ChEBI" id="CHEBI:15378"/>
        <dbReference type="ChEBI" id="CHEBI:24646"/>
        <dbReference type="ChEBI" id="CHEBI:57540"/>
        <dbReference type="ChEBI" id="CHEBI:57945"/>
        <dbReference type="ChEBI" id="CHEBI:132124"/>
    </reaction>
</comment>
<dbReference type="GO" id="GO:0016491">
    <property type="term" value="F:oxidoreductase activity"/>
    <property type="evidence" value="ECO:0007669"/>
    <property type="project" value="UniProtKB-KW"/>
</dbReference>
<keyword evidence="1" id="KW-0472">Membrane</keyword>
<dbReference type="Pfam" id="PF00499">
    <property type="entry name" value="Oxidored_q3"/>
    <property type="match status" value="1"/>
</dbReference>
<name>A0ABS5T9Q3_9ACTN</name>
<evidence type="ECO:0000256" key="2">
    <source>
        <dbReference type="SAM" id="MobiDB-lite"/>
    </source>
</evidence>
<reference evidence="3 4" key="1">
    <citation type="submission" date="2021-05" db="EMBL/GenBank/DDBJ databases">
        <title>Kineosporia and Streptomyces sp. nov. two new marine actinobacteria isolated from Coral.</title>
        <authorList>
            <person name="Buangrab K."/>
            <person name="Sutthacheep M."/>
            <person name="Yeemin T."/>
            <person name="Harunari E."/>
            <person name="Igarashi Y."/>
            <person name="Kanchanasin P."/>
            <person name="Tanasupawat S."/>
            <person name="Phongsopitanun W."/>
        </authorList>
    </citation>
    <scope>NUCLEOTIDE SEQUENCE [LARGE SCALE GENOMIC DNA]</scope>
    <source>
        <strain evidence="3 4">J2-2</strain>
    </source>
</reference>
<comment type="similarity">
    <text evidence="1">Belongs to the complex I subunit 6 family.</text>
</comment>
<organism evidence="3 4">
    <name type="scientific">Kineosporia corallincola</name>
    <dbReference type="NCBI Taxonomy" id="2835133"/>
    <lineage>
        <taxon>Bacteria</taxon>
        <taxon>Bacillati</taxon>
        <taxon>Actinomycetota</taxon>
        <taxon>Actinomycetes</taxon>
        <taxon>Kineosporiales</taxon>
        <taxon>Kineosporiaceae</taxon>
        <taxon>Kineosporia</taxon>
    </lineage>
</organism>
<dbReference type="Gene3D" id="1.20.120.1200">
    <property type="entry name" value="NADH-ubiquinone/plastoquinone oxidoreductase chain 6, subunit NuoJ"/>
    <property type="match status" value="1"/>
</dbReference>
<feature type="transmembrane region" description="Helical" evidence="1">
    <location>
        <begin position="49"/>
        <end position="70"/>
    </location>
</feature>
<protein>
    <recommendedName>
        <fullName evidence="1">NADH-quinone oxidoreductase subunit J</fullName>
        <ecNumber evidence="1">7.1.1.-</ecNumber>
    </recommendedName>
</protein>
<feature type="transmembrane region" description="Helical" evidence="1">
    <location>
        <begin position="159"/>
        <end position="181"/>
    </location>
</feature>
<proteinExistence type="inferred from homology"/>
<dbReference type="NCBIfam" id="NF005165">
    <property type="entry name" value="PRK06638.1-5"/>
    <property type="match status" value="1"/>
</dbReference>
<keyword evidence="4" id="KW-1185">Reference proteome</keyword>
<dbReference type="EMBL" id="JAHBAY010000001">
    <property type="protein sequence ID" value="MBT0767777.1"/>
    <property type="molecule type" value="Genomic_DNA"/>
</dbReference>
<dbReference type="InterPro" id="IPR001457">
    <property type="entry name" value="NADH_UbQ/plastoQ_OxRdtase_su6"/>
</dbReference>
<keyword evidence="1" id="KW-0874">Quinone</keyword>
<feature type="compositionally biased region" description="Acidic residues" evidence="2">
    <location>
        <begin position="301"/>
        <end position="311"/>
    </location>
</feature>
<evidence type="ECO:0000313" key="3">
    <source>
        <dbReference type="EMBL" id="MBT0767777.1"/>
    </source>
</evidence>
<feature type="transmembrane region" description="Helical" evidence="1">
    <location>
        <begin position="23"/>
        <end position="42"/>
    </location>
</feature>
<feature type="region of interest" description="Disordered" evidence="2">
    <location>
        <begin position="264"/>
        <end position="311"/>
    </location>
</feature>
<comment type="function">
    <text evidence="1">NDH-1 shuttles electrons from NADH, via FMN and iron-sulfur (Fe-S) centers, to quinones in the respiratory chain. Couples the redox reaction to proton translocation (for every two electrons transferred, four hydrogen ions are translocated across the cytoplasmic membrane), and thus conserves the redox energy in a proton gradient.</text>
</comment>
<keyword evidence="1" id="KW-0520">NAD</keyword>
<sequence>MTSSLLLAATDGAADFGGTGENWLFWIIAIITVPAALGLIFVRKAVHAALCMALVMVCLGIVYLALQAPFLGMVQIFVYAGAVMMLFLFLLMLVGVDSSDSLVETIKGQRWLALVFGLALAVLMISVIGQVSYGGAKGLNDIDTAGNMTKMAELIFGQYVWAFEATSALLITAVLGAMVLAHRERLTPKPTQKTLAAQRIKDGPIKAPLPSPGVFARHNAVDIPALLPDGSPSELSVSRVLTARGQNRSVLTVSEDVTIIEAEISPNAQNQSDAQGHPLRGAGNPGVNSADVADVDRAAEVAEDEVEGSRA</sequence>
<dbReference type="PANTHER" id="PTHR33269">
    <property type="entry name" value="NADH-UBIQUINONE OXIDOREDUCTASE CHAIN 6"/>
    <property type="match status" value="1"/>
</dbReference>
<dbReference type="EC" id="7.1.1.-" evidence="1"/>
<evidence type="ECO:0000256" key="1">
    <source>
        <dbReference type="RuleBase" id="RU004429"/>
    </source>
</evidence>
<gene>
    <name evidence="3" type="ORF">KIH74_02500</name>
</gene>
<keyword evidence="1" id="KW-1133">Transmembrane helix</keyword>
<keyword evidence="3" id="KW-0560">Oxidoreductase</keyword>
<evidence type="ECO:0000313" key="4">
    <source>
        <dbReference type="Proteomes" id="UP001197247"/>
    </source>
</evidence>
<keyword evidence="1" id="KW-0812">Transmembrane</keyword>
<dbReference type="RefSeq" id="WP_214153970.1">
    <property type="nucleotide sequence ID" value="NZ_JAHBAY010000001.1"/>
</dbReference>
<feature type="transmembrane region" description="Helical" evidence="1">
    <location>
        <begin position="111"/>
        <end position="133"/>
    </location>
</feature>
<keyword evidence="1" id="KW-1003">Cell membrane</keyword>
<dbReference type="InterPro" id="IPR042106">
    <property type="entry name" value="Nuo/plastoQ_OxRdtase_6_NuoJ"/>
</dbReference>
<comment type="subcellular location">
    <subcellularLocation>
        <location evidence="1">Cell membrane</location>
        <topology evidence="1">Multi-pass membrane protein</topology>
    </subcellularLocation>
</comment>
<comment type="caution">
    <text evidence="3">The sequence shown here is derived from an EMBL/GenBank/DDBJ whole genome shotgun (WGS) entry which is preliminary data.</text>
</comment>
<dbReference type="Proteomes" id="UP001197247">
    <property type="component" value="Unassembled WGS sequence"/>
</dbReference>
<dbReference type="PANTHER" id="PTHR33269:SF19">
    <property type="entry name" value="NADH-QUINONE OXIDOREDUCTASE SUBUNIT J"/>
    <property type="match status" value="1"/>
</dbReference>
<feature type="transmembrane region" description="Helical" evidence="1">
    <location>
        <begin position="76"/>
        <end position="99"/>
    </location>
</feature>
<accession>A0ABS5T9Q3</accession>